<dbReference type="PANTHER" id="PTHR24067">
    <property type="entry name" value="UBIQUITIN-CONJUGATING ENZYME E2"/>
    <property type="match status" value="1"/>
</dbReference>
<evidence type="ECO:0000256" key="1">
    <source>
        <dbReference type="SAM" id="MobiDB-lite"/>
    </source>
</evidence>
<reference evidence="4" key="1">
    <citation type="journal article" date="2012" name="Bioengineered">
        <title>Additional insights into the genome of the oleaginous model alga Nannochloropsis gaditana.</title>
        <authorList>
            <person name="Jinkerson R.E."/>
            <person name="Radakovits R."/>
            <person name="Posewitz M.C."/>
        </authorList>
    </citation>
    <scope>NUCLEOTIDE SEQUENCE</scope>
    <source>
        <strain evidence="4">CCMP526</strain>
    </source>
</reference>
<dbReference type="SUPFAM" id="SSF54495">
    <property type="entry name" value="UBC-like"/>
    <property type="match status" value="1"/>
</dbReference>
<dbReference type="InterPro" id="IPR050113">
    <property type="entry name" value="Ub_conjugating_enzyme"/>
</dbReference>
<organism evidence="4">
    <name type="scientific">Nannochloropsis gaditana (strain CCMP526)</name>
    <name type="common">Green microalga</name>
    <name type="synonym">Microchloropsis gaditana</name>
    <dbReference type="NCBI Taxonomy" id="1093141"/>
    <lineage>
        <taxon>Eukaryota</taxon>
        <taxon>Sar</taxon>
        <taxon>Stramenopiles</taxon>
        <taxon>Ochrophyta</taxon>
        <taxon>Eustigmatophyceae</taxon>
        <taxon>Eustigmatales</taxon>
        <taxon>Monodopsidaceae</taxon>
        <taxon>Nannochloropsis</taxon>
    </lineage>
</organism>
<dbReference type="Pfam" id="PF00179">
    <property type="entry name" value="UQ_con"/>
    <property type="match status" value="1"/>
</dbReference>
<evidence type="ECO:0000259" key="3">
    <source>
        <dbReference type="PROSITE" id="PS50127"/>
    </source>
</evidence>
<feature type="compositionally biased region" description="Polar residues" evidence="1">
    <location>
        <begin position="261"/>
        <end position="284"/>
    </location>
</feature>
<dbReference type="AlphaFoldDB" id="I2CR53"/>
<dbReference type="CDD" id="cd23799">
    <property type="entry name" value="UBCc_UBE2J"/>
    <property type="match status" value="1"/>
</dbReference>
<evidence type="ECO:0000313" key="4">
    <source>
        <dbReference type="EMBL" id="AFJ69386.1"/>
    </source>
</evidence>
<feature type="region of interest" description="Disordered" evidence="1">
    <location>
        <begin position="168"/>
        <end position="195"/>
    </location>
</feature>
<dbReference type="InterPro" id="IPR000608">
    <property type="entry name" value="UBC"/>
</dbReference>
<dbReference type="Gene3D" id="3.10.110.10">
    <property type="entry name" value="Ubiquitin Conjugating Enzyme"/>
    <property type="match status" value="1"/>
</dbReference>
<gene>
    <name evidence="4" type="ORF">NGATSA_3017600</name>
</gene>
<accession>I2CR53</accession>
<dbReference type="InterPro" id="IPR016135">
    <property type="entry name" value="UBQ-conjugating_enzyme/RWD"/>
</dbReference>
<evidence type="ECO:0000256" key="2">
    <source>
        <dbReference type="SAM" id="Phobius"/>
    </source>
</evidence>
<protein>
    <submittedName>
        <fullName evidence="4">Ubiquitin-conjugating enzyme E2 J1</fullName>
        <ecNumber evidence="4">6.3.2.19</ecNumber>
    </submittedName>
</protein>
<name>I2CR53_NANGC</name>
<dbReference type="GO" id="GO:0016874">
    <property type="term" value="F:ligase activity"/>
    <property type="evidence" value="ECO:0007669"/>
    <property type="project" value="UniProtKB-KW"/>
</dbReference>
<sequence length="356" mass="39075">MDEHPRKGNVKNPAIRRIHADIRELQKDPSDQYHAAPLEENLFEWHFTLRGPPATDYDAGVYHGRILLPAEYPFKPPNIMLLTPSGRFEIGKKICLSISAHHPEHWQPAWGVRLILEALISFFPTEPKGAVGSLDWTPEERKRLAVESRSWCCARCGLIKTLLPPLNTAVGEESGKEGEEGEEEGADGAENNGGKRTYAEAVSQLYVRAASESAASQEEARGEDEEDGGQKDGGVKPYPTLKHESGGSVAPSVPTPAEPNLRQQAAAPTSIPSSSLARQRSAGTRSSSINSSAVAFVEENEGEEEKEDKLFYLAVFLFLLLILLVGRKLARAWIRQRGVYLEEGISASGWEDGIDL</sequence>
<feature type="domain" description="UBC core" evidence="3">
    <location>
        <begin position="13"/>
        <end position="163"/>
    </location>
</feature>
<dbReference type="EC" id="6.3.2.19" evidence="4"/>
<proteinExistence type="evidence at transcript level"/>
<dbReference type="EMBL" id="JU980323">
    <property type="protein sequence ID" value="AFJ69386.1"/>
    <property type="molecule type" value="mRNA"/>
</dbReference>
<reference evidence="4" key="2">
    <citation type="journal article" date="2012" name="Nat. Commun.">
        <title>Draft genome sequence and genetic transformation of the oleaginous alga Nannochloropis gaditana.</title>
        <authorList>
            <person name="Radakovits R."/>
            <person name="Jinkerson R.E."/>
            <person name="Fuerstenberg S.I."/>
            <person name="Tae H."/>
            <person name="Settlage R.E."/>
            <person name="Boore J.L."/>
            <person name="Posewitz M.C."/>
        </authorList>
    </citation>
    <scope>NUCLEOTIDE SEQUENCE</scope>
    <source>
        <strain evidence="4">CCMP526</strain>
    </source>
</reference>
<keyword evidence="2" id="KW-0472">Membrane</keyword>
<keyword evidence="4" id="KW-0436">Ligase</keyword>
<dbReference type="PROSITE" id="PS50127">
    <property type="entry name" value="UBC_2"/>
    <property type="match status" value="1"/>
</dbReference>
<keyword evidence="2" id="KW-1133">Transmembrane helix</keyword>
<feature type="transmembrane region" description="Helical" evidence="2">
    <location>
        <begin position="310"/>
        <end position="330"/>
    </location>
</feature>
<keyword evidence="2" id="KW-0812">Transmembrane</keyword>
<dbReference type="SMART" id="SM00212">
    <property type="entry name" value="UBCc"/>
    <property type="match status" value="1"/>
</dbReference>
<dbReference type="FunFam" id="3.10.110.10:FF:000086">
    <property type="entry name" value="Ubiquitin-conjugating enzyme E2 J1"/>
    <property type="match status" value="1"/>
</dbReference>
<feature type="region of interest" description="Disordered" evidence="1">
    <location>
        <begin position="209"/>
        <end position="284"/>
    </location>
</feature>